<comment type="catalytic activity">
    <reaction evidence="1">
        <text>7,8-dihydroneopterin = 6-hydroxymethyl-7,8-dihydropterin + glycolaldehyde</text>
        <dbReference type="Rhea" id="RHEA:10540"/>
        <dbReference type="ChEBI" id="CHEBI:17001"/>
        <dbReference type="ChEBI" id="CHEBI:17071"/>
        <dbReference type="ChEBI" id="CHEBI:44841"/>
        <dbReference type="EC" id="4.1.2.25"/>
    </reaction>
</comment>
<evidence type="ECO:0000256" key="1">
    <source>
        <dbReference type="ARBA" id="ARBA00001353"/>
    </source>
</evidence>
<dbReference type="PANTHER" id="PTHR42844">
    <property type="entry name" value="DIHYDRONEOPTERIN ALDOLASE 1-RELATED"/>
    <property type="match status" value="1"/>
</dbReference>
<reference evidence="11" key="1">
    <citation type="submission" date="2020-05" db="EMBL/GenBank/DDBJ databases">
        <authorList>
            <person name="Chiriac C."/>
            <person name="Salcher M."/>
            <person name="Ghai R."/>
            <person name="Kavagutti S V."/>
        </authorList>
    </citation>
    <scope>NUCLEOTIDE SEQUENCE</scope>
</reference>
<evidence type="ECO:0000313" key="10">
    <source>
        <dbReference type="EMBL" id="CAB4600001.1"/>
    </source>
</evidence>
<evidence type="ECO:0000313" key="13">
    <source>
        <dbReference type="EMBL" id="CAB5048544.1"/>
    </source>
</evidence>
<dbReference type="EC" id="4.1.2.25" evidence="4"/>
<keyword evidence="6" id="KW-0456">Lyase</keyword>
<proteinExistence type="inferred from homology"/>
<dbReference type="AlphaFoldDB" id="A0A6J6IC94"/>
<dbReference type="CDD" id="cd00534">
    <property type="entry name" value="DHNA_DHNTPE"/>
    <property type="match status" value="1"/>
</dbReference>
<dbReference type="EMBL" id="CAEZZV010000008">
    <property type="protein sequence ID" value="CAB4768222.1"/>
    <property type="molecule type" value="Genomic_DNA"/>
</dbReference>
<dbReference type="InterPro" id="IPR043133">
    <property type="entry name" value="GTP-CH-I_C/QueF"/>
</dbReference>
<evidence type="ECO:0000256" key="5">
    <source>
        <dbReference type="ARBA" id="ARBA00022909"/>
    </source>
</evidence>
<evidence type="ECO:0000256" key="7">
    <source>
        <dbReference type="ARBA" id="ARBA00032903"/>
    </source>
</evidence>
<evidence type="ECO:0000256" key="2">
    <source>
        <dbReference type="ARBA" id="ARBA00005013"/>
    </source>
</evidence>
<evidence type="ECO:0000256" key="6">
    <source>
        <dbReference type="ARBA" id="ARBA00023239"/>
    </source>
</evidence>
<evidence type="ECO:0000313" key="14">
    <source>
        <dbReference type="EMBL" id="CAB5125121.1"/>
    </source>
</evidence>
<dbReference type="InterPro" id="IPR006156">
    <property type="entry name" value="Dihydroneopterin_aldolase"/>
</dbReference>
<evidence type="ECO:0000256" key="3">
    <source>
        <dbReference type="ARBA" id="ARBA00005708"/>
    </source>
</evidence>
<dbReference type="GO" id="GO:0046656">
    <property type="term" value="P:folic acid biosynthetic process"/>
    <property type="evidence" value="ECO:0007669"/>
    <property type="project" value="UniProtKB-KW"/>
</dbReference>
<dbReference type="SMART" id="SM00905">
    <property type="entry name" value="FolB"/>
    <property type="match status" value="1"/>
</dbReference>
<keyword evidence="5" id="KW-0289">Folate biosynthesis</keyword>
<dbReference type="NCBIfam" id="TIGR00525">
    <property type="entry name" value="folB"/>
    <property type="match status" value="1"/>
</dbReference>
<organism evidence="11">
    <name type="scientific">freshwater metagenome</name>
    <dbReference type="NCBI Taxonomy" id="449393"/>
    <lineage>
        <taxon>unclassified sequences</taxon>
        <taxon>metagenomes</taxon>
        <taxon>ecological metagenomes</taxon>
    </lineage>
</organism>
<dbReference type="Pfam" id="PF02152">
    <property type="entry name" value="FolB"/>
    <property type="match status" value="1"/>
</dbReference>
<gene>
    <name evidence="9" type="ORF">UFOPK1421_00558</name>
    <name evidence="10" type="ORF">UFOPK1820_00664</name>
    <name evidence="11" type="ORF">UFOPK1960_00052</name>
    <name evidence="12" type="ORF">UFOPK2921_00113</name>
    <name evidence="13" type="ORF">UFOPK4275_00602</name>
    <name evidence="14" type="ORF">UFOPK4422_00944</name>
</gene>
<evidence type="ECO:0000259" key="8">
    <source>
        <dbReference type="SMART" id="SM00905"/>
    </source>
</evidence>
<evidence type="ECO:0000313" key="11">
    <source>
        <dbReference type="EMBL" id="CAB4621555.1"/>
    </source>
</evidence>
<dbReference type="EMBL" id="CAEZUK010000088">
    <property type="protein sequence ID" value="CAB4600001.1"/>
    <property type="molecule type" value="Genomic_DNA"/>
</dbReference>
<dbReference type="SUPFAM" id="SSF55620">
    <property type="entry name" value="Tetrahydrobiopterin biosynthesis enzymes-like"/>
    <property type="match status" value="1"/>
</dbReference>
<comment type="pathway">
    <text evidence="2">Cofactor biosynthesis; tetrahydrofolate biosynthesis; 2-amino-4-hydroxy-6-hydroxymethyl-7,8-dihydropteridine diphosphate from 7,8-dihydroneopterin triphosphate: step 3/4.</text>
</comment>
<dbReference type="InterPro" id="IPR006157">
    <property type="entry name" value="FolB_dom"/>
</dbReference>
<sequence length="131" mass="14417">MTDDNGTVASVTDHILITGLRVVSVIGVLEHERQAAQPLRVDIDIHVDLKDAGRSDDLSQTVHYGEVSMQIAEVARKTSDLLLERLAQRMADVVLQFPGVLGVELTLTKLRPPIPEDVESSAVRILRLRTT</sequence>
<dbReference type="NCBIfam" id="TIGR00526">
    <property type="entry name" value="folB_dom"/>
    <property type="match status" value="1"/>
</dbReference>
<comment type="similarity">
    <text evidence="3">Belongs to the DHNA family.</text>
</comment>
<dbReference type="Gene3D" id="3.30.1130.10">
    <property type="match status" value="1"/>
</dbReference>
<protein>
    <recommendedName>
        <fullName evidence="4">dihydroneopterin aldolase</fullName>
        <ecNumber evidence="4">4.1.2.25</ecNumber>
    </recommendedName>
    <alternativeName>
        <fullName evidence="7">7,8-dihydroneopterin aldolase</fullName>
    </alternativeName>
</protein>
<evidence type="ECO:0000256" key="4">
    <source>
        <dbReference type="ARBA" id="ARBA00013043"/>
    </source>
</evidence>
<dbReference type="EMBL" id="CAEZVL010000003">
    <property type="protein sequence ID" value="CAB4621555.1"/>
    <property type="molecule type" value="Genomic_DNA"/>
</dbReference>
<evidence type="ECO:0000313" key="12">
    <source>
        <dbReference type="EMBL" id="CAB4768222.1"/>
    </source>
</evidence>
<dbReference type="EMBL" id="CAFBQJ010000087">
    <property type="protein sequence ID" value="CAB5048544.1"/>
    <property type="molecule type" value="Genomic_DNA"/>
</dbReference>
<name>A0A6J6IC94_9ZZZZ</name>
<dbReference type="GO" id="GO:0005737">
    <property type="term" value="C:cytoplasm"/>
    <property type="evidence" value="ECO:0007669"/>
    <property type="project" value="TreeGrafter"/>
</dbReference>
<evidence type="ECO:0000313" key="9">
    <source>
        <dbReference type="EMBL" id="CAB4539424.1"/>
    </source>
</evidence>
<accession>A0A6J6IC94</accession>
<dbReference type="EMBL" id="CAFBRX010000089">
    <property type="protein sequence ID" value="CAB5125121.1"/>
    <property type="molecule type" value="Genomic_DNA"/>
</dbReference>
<feature type="domain" description="Dihydroneopterin aldolase/epimerase" evidence="8">
    <location>
        <begin position="15"/>
        <end position="127"/>
    </location>
</feature>
<dbReference type="GO" id="GO:0004150">
    <property type="term" value="F:dihydroneopterin aldolase activity"/>
    <property type="evidence" value="ECO:0007669"/>
    <property type="project" value="UniProtKB-EC"/>
</dbReference>
<dbReference type="PANTHER" id="PTHR42844:SF1">
    <property type="entry name" value="DIHYDRONEOPTERIN ALDOLASE 1-RELATED"/>
    <property type="match status" value="1"/>
</dbReference>
<dbReference type="EMBL" id="CAEZSL010000047">
    <property type="protein sequence ID" value="CAB4539424.1"/>
    <property type="molecule type" value="Genomic_DNA"/>
</dbReference>